<name>A0A1L9Q4M2_ASPVE</name>
<reference evidence="3" key="1">
    <citation type="journal article" date="2017" name="Genome Biol.">
        <title>Comparative genomics reveals high biological diversity and specific adaptations in the industrially and medically important fungal genus Aspergillus.</title>
        <authorList>
            <person name="de Vries R.P."/>
            <person name="Riley R."/>
            <person name="Wiebenga A."/>
            <person name="Aguilar-Osorio G."/>
            <person name="Amillis S."/>
            <person name="Uchima C.A."/>
            <person name="Anderluh G."/>
            <person name="Asadollahi M."/>
            <person name="Askin M."/>
            <person name="Barry K."/>
            <person name="Battaglia E."/>
            <person name="Bayram O."/>
            <person name="Benocci T."/>
            <person name="Braus-Stromeyer S.A."/>
            <person name="Caldana C."/>
            <person name="Canovas D."/>
            <person name="Cerqueira G.C."/>
            <person name="Chen F."/>
            <person name="Chen W."/>
            <person name="Choi C."/>
            <person name="Clum A."/>
            <person name="Dos Santos R.A."/>
            <person name="Damasio A.R."/>
            <person name="Diallinas G."/>
            <person name="Emri T."/>
            <person name="Fekete E."/>
            <person name="Flipphi M."/>
            <person name="Freyberg S."/>
            <person name="Gallo A."/>
            <person name="Gournas C."/>
            <person name="Habgood R."/>
            <person name="Hainaut M."/>
            <person name="Harispe M.L."/>
            <person name="Henrissat B."/>
            <person name="Hilden K.S."/>
            <person name="Hope R."/>
            <person name="Hossain A."/>
            <person name="Karabika E."/>
            <person name="Karaffa L."/>
            <person name="Karanyi Z."/>
            <person name="Krasevec N."/>
            <person name="Kuo A."/>
            <person name="Kusch H."/>
            <person name="LaButti K."/>
            <person name="Lagendijk E.L."/>
            <person name="Lapidus A."/>
            <person name="Levasseur A."/>
            <person name="Lindquist E."/>
            <person name="Lipzen A."/>
            <person name="Logrieco A.F."/>
            <person name="MacCabe A."/>
            <person name="Maekelae M.R."/>
            <person name="Malavazi I."/>
            <person name="Melin P."/>
            <person name="Meyer V."/>
            <person name="Mielnichuk N."/>
            <person name="Miskei M."/>
            <person name="Molnar A.P."/>
            <person name="Mule G."/>
            <person name="Ngan C.Y."/>
            <person name="Orejas M."/>
            <person name="Orosz E."/>
            <person name="Ouedraogo J.P."/>
            <person name="Overkamp K.M."/>
            <person name="Park H.-S."/>
            <person name="Perrone G."/>
            <person name="Piumi F."/>
            <person name="Punt P.J."/>
            <person name="Ram A.F."/>
            <person name="Ramon A."/>
            <person name="Rauscher S."/>
            <person name="Record E."/>
            <person name="Riano-Pachon D.M."/>
            <person name="Robert V."/>
            <person name="Roehrig J."/>
            <person name="Ruller R."/>
            <person name="Salamov A."/>
            <person name="Salih N.S."/>
            <person name="Samson R.A."/>
            <person name="Sandor E."/>
            <person name="Sanguinetti M."/>
            <person name="Schuetze T."/>
            <person name="Sepcic K."/>
            <person name="Shelest E."/>
            <person name="Sherlock G."/>
            <person name="Sophianopoulou V."/>
            <person name="Squina F.M."/>
            <person name="Sun H."/>
            <person name="Susca A."/>
            <person name="Todd R.B."/>
            <person name="Tsang A."/>
            <person name="Unkles S.E."/>
            <person name="van de Wiele N."/>
            <person name="van Rossen-Uffink D."/>
            <person name="Oliveira J.V."/>
            <person name="Vesth T.C."/>
            <person name="Visser J."/>
            <person name="Yu J.-H."/>
            <person name="Zhou M."/>
            <person name="Andersen M.R."/>
            <person name="Archer D.B."/>
            <person name="Baker S.E."/>
            <person name="Benoit I."/>
            <person name="Brakhage A.A."/>
            <person name="Braus G.H."/>
            <person name="Fischer R."/>
            <person name="Frisvad J.C."/>
            <person name="Goldman G.H."/>
            <person name="Houbraken J."/>
            <person name="Oakley B."/>
            <person name="Pocsi I."/>
            <person name="Scazzocchio C."/>
            <person name="Seiboth B."/>
            <person name="vanKuyk P.A."/>
            <person name="Wortman J."/>
            <person name="Dyer P.S."/>
            <person name="Grigoriev I.V."/>
        </authorList>
    </citation>
    <scope>NUCLEOTIDE SEQUENCE [LARGE SCALE GENOMIC DNA]</scope>
    <source>
        <strain evidence="3">CBS 583.65</strain>
    </source>
</reference>
<dbReference type="InterPro" id="IPR013175">
    <property type="entry name" value="INO80_su_Ies4"/>
</dbReference>
<dbReference type="AlphaFoldDB" id="A0A1L9Q4M2"/>
<dbReference type="GO" id="GO:0006338">
    <property type="term" value="P:chromatin remodeling"/>
    <property type="evidence" value="ECO:0007669"/>
    <property type="project" value="InterPro"/>
</dbReference>
<feature type="compositionally biased region" description="Polar residues" evidence="1">
    <location>
        <begin position="235"/>
        <end position="251"/>
    </location>
</feature>
<feature type="compositionally biased region" description="Basic and acidic residues" evidence="1">
    <location>
        <begin position="214"/>
        <end position="226"/>
    </location>
</feature>
<keyword evidence="3" id="KW-1185">Reference proteome</keyword>
<dbReference type="GeneID" id="63723514"/>
<dbReference type="EMBL" id="KV878140">
    <property type="protein sequence ID" value="OJJ08682.1"/>
    <property type="molecule type" value="Genomic_DNA"/>
</dbReference>
<sequence length="274" mass="28530">MPAATSTSRANGRSSSAGTPKLLVVLKLSSNLLKNFAPVPDMKDKKKRNSMAGSNNKKNESVADSPPKKEDAPSSPASSAIEPPPPASSVDNASDVASTPAPGTSADATRKSLPGPKPGAKRSLNPASDSSLKPRGKPGPKKRPRLEDGTTENVKLGTTQRLGPKANTGAINAGLRALDRTGAPCRKWERKPLQLKSFTGVQWHLPSWRTPRSQKQEENGETKESVLETGDSDSRANQSASAVPSEKSNSGDGDITPAPPSMVEASSPAIAMAA</sequence>
<feature type="compositionally biased region" description="Basic and acidic residues" evidence="1">
    <location>
        <begin position="57"/>
        <end position="72"/>
    </location>
</feature>
<dbReference type="RefSeq" id="XP_040674444.1">
    <property type="nucleotide sequence ID" value="XM_040808003.1"/>
</dbReference>
<organism evidence="2 3">
    <name type="scientific">Aspergillus versicolor CBS 583.65</name>
    <dbReference type="NCBI Taxonomy" id="1036611"/>
    <lineage>
        <taxon>Eukaryota</taxon>
        <taxon>Fungi</taxon>
        <taxon>Dikarya</taxon>
        <taxon>Ascomycota</taxon>
        <taxon>Pezizomycotina</taxon>
        <taxon>Eurotiomycetes</taxon>
        <taxon>Eurotiomycetidae</taxon>
        <taxon>Eurotiales</taxon>
        <taxon>Aspergillaceae</taxon>
        <taxon>Aspergillus</taxon>
        <taxon>Aspergillus subgen. Nidulantes</taxon>
    </lineage>
</organism>
<evidence type="ECO:0000256" key="1">
    <source>
        <dbReference type="SAM" id="MobiDB-lite"/>
    </source>
</evidence>
<feature type="compositionally biased region" description="Polar residues" evidence="1">
    <location>
        <begin position="1"/>
        <end position="18"/>
    </location>
</feature>
<dbReference type="STRING" id="1036611.A0A1L9Q4M2"/>
<protein>
    <recommendedName>
        <fullName evidence="4">INO80 complex, subunit Ies4</fullName>
    </recommendedName>
</protein>
<feature type="compositionally biased region" description="Polar residues" evidence="1">
    <location>
        <begin position="151"/>
        <end position="161"/>
    </location>
</feature>
<dbReference type="PANTHER" id="PTHR28061:SF1">
    <property type="entry name" value="INO80 COMPLEX SUBUNIT 4"/>
    <property type="match status" value="1"/>
</dbReference>
<accession>A0A1L9Q4M2</accession>
<evidence type="ECO:0008006" key="4">
    <source>
        <dbReference type="Google" id="ProtNLM"/>
    </source>
</evidence>
<feature type="region of interest" description="Disordered" evidence="1">
    <location>
        <begin position="196"/>
        <end position="274"/>
    </location>
</feature>
<dbReference type="PANTHER" id="PTHR28061">
    <property type="entry name" value="INO EIGHTY SUBUNIT 4"/>
    <property type="match status" value="1"/>
</dbReference>
<proteinExistence type="predicted"/>
<gene>
    <name evidence="2" type="ORF">ASPVEDRAFT_144629</name>
</gene>
<evidence type="ECO:0000313" key="2">
    <source>
        <dbReference type="EMBL" id="OJJ08682.1"/>
    </source>
</evidence>
<feature type="compositionally biased region" description="Basic residues" evidence="1">
    <location>
        <begin position="134"/>
        <end position="144"/>
    </location>
</feature>
<feature type="region of interest" description="Disordered" evidence="1">
    <location>
        <begin position="1"/>
        <end position="20"/>
    </location>
</feature>
<dbReference type="GO" id="GO:0031011">
    <property type="term" value="C:Ino80 complex"/>
    <property type="evidence" value="ECO:0007669"/>
    <property type="project" value="InterPro"/>
</dbReference>
<dbReference type="OrthoDB" id="4093188at2759"/>
<evidence type="ECO:0000313" key="3">
    <source>
        <dbReference type="Proteomes" id="UP000184073"/>
    </source>
</evidence>
<dbReference type="Pfam" id="PF08193">
    <property type="entry name" value="INO80_Ies4"/>
    <property type="match status" value="1"/>
</dbReference>
<feature type="compositionally biased region" description="Low complexity" evidence="1">
    <location>
        <begin position="88"/>
        <end position="98"/>
    </location>
</feature>
<dbReference type="VEuPathDB" id="FungiDB:ASPVEDRAFT_144629"/>
<feature type="region of interest" description="Disordered" evidence="1">
    <location>
        <begin position="32"/>
        <end position="173"/>
    </location>
</feature>
<dbReference type="Proteomes" id="UP000184073">
    <property type="component" value="Unassembled WGS sequence"/>
</dbReference>